<dbReference type="PANTHER" id="PTHR21294">
    <property type="entry name" value="ELECTRON TRANSFER FLAVOPROTEIN BETA-SUBUNIT"/>
    <property type="match status" value="1"/>
</dbReference>
<dbReference type="Gene3D" id="3.40.50.620">
    <property type="entry name" value="HUPs"/>
    <property type="match status" value="1"/>
</dbReference>
<feature type="domain" description="Electron transfer flavoprotein alpha/beta-subunit N-terminal" evidence="2">
    <location>
        <begin position="22"/>
        <end position="213"/>
    </location>
</feature>
<evidence type="ECO:0000313" key="3">
    <source>
        <dbReference type="EMBL" id="ACL75960.1"/>
    </source>
</evidence>
<proteinExistence type="predicted"/>
<gene>
    <name evidence="3" type="ordered locus">Ccel_1608</name>
</gene>
<dbReference type="KEGG" id="cce:Ccel_1608"/>
<dbReference type="GO" id="GO:0009055">
    <property type="term" value="F:electron transfer activity"/>
    <property type="evidence" value="ECO:0007669"/>
    <property type="project" value="InterPro"/>
</dbReference>
<dbReference type="SUPFAM" id="SSF52402">
    <property type="entry name" value="Adenine nucleotide alpha hydrolases-like"/>
    <property type="match status" value="1"/>
</dbReference>
<dbReference type="PIRSF" id="PIRSF000090">
    <property type="entry name" value="Beta-ETF"/>
    <property type="match status" value="1"/>
</dbReference>
<dbReference type="PANTHER" id="PTHR21294:SF17">
    <property type="entry name" value="PROTEIN FIXA"/>
    <property type="match status" value="1"/>
</dbReference>
<organism evidence="3 4">
    <name type="scientific">Ruminiclostridium cellulolyticum (strain ATCC 35319 / DSM 5812 / JCM 6584 / H10)</name>
    <name type="common">Clostridium cellulolyticum</name>
    <dbReference type="NCBI Taxonomy" id="394503"/>
    <lineage>
        <taxon>Bacteria</taxon>
        <taxon>Bacillati</taxon>
        <taxon>Bacillota</taxon>
        <taxon>Clostridia</taxon>
        <taxon>Eubacteriales</taxon>
        <taxon>Oscillospiraceae</taxon>
        <taxon>Ruminiclostridium</taxon>
    </lineage>
</organism>
<dbReference type="Proteomes" id="UP000001349">
    <property type="component" value="Chromosome"/>
</dbReference>
<dbReference type="SMART" id="SM00893">
    <property type="entry name" value="ETF"/>
    <property type="match status" value="1"/>
</dbReference>
<dbReference type="InterPro" id="IPR014730">
    <property type="entry name" value="ETF_a/b_N"/>
</dbReference>
<protein>
    <recommendedName>
        <fullName evidence="1">Electron transfer flavoprotein small subunit</fullName>
    </recommendedName>
</protein>
<dbReference type="Pfam" id="PF01012">
    <property type="entry name" value="ETF"/>
    <property type="match status" value="1"/>
</dbReference>
<dbReference type="InterPro" id="IPR033948">
    <property type="entry name" value="ETF_beta_N"/>
</dbReference>
<dbReference type="AlphaFoldDB" id="B8I2G7"/>
<dbReference type="InterPro" id="IPR012255">
    <property type="entry name" value="ETF_b"/>
</dbReference>
<dbReference type="STRING" id="394503.Ccel_1608"/>
<dbReference type="EMBL" id="CP001348">
    <property type="protein sequence ID" value="ACL75960.1"/>
    <property type="molecule type" value="Genomic_DNA"/>
</dbReference>
<dbReference type="HOGENOM" id="CLU_060196_2_1_9"/>
<dbReference type="InterPro" id="IPR014729">
    <property type="entry name" value="Rossmann-like_a/b/a_fold"/>
</dbReference>
<evidence type="ECO:0000256" key="1">
    <source>
        <dbReference type="ARBA" id="ARBA00042002"/>
    </source>
</evidence>
<dbReference type="CDD" id="cd01714">
    <property type="entry name" value="ETF_beta"/>
    <property type="match status" value="1"/>
</dbReference>
<dbReference type="OrthoDB" id="9804960at2"/>
<keyword evidence="4" id="KW-1185">Reference proteome</keyword>
<sequence>MDIIVCVKQVPETTNVKINKDTNTIIREGNNSIINPFDLYAVEEAIRLREALGGNVTAISMGIPQAEELLREVIAIGVDNAVLLSDKAFAGADTLATSYTLAAGIRKISSYDLIICGRQSTDGDTAQVGPSLAEKLEIPHVTCVSKIEEISKDCIKCYRLIEDGYEVVEMRLPGLITVVKEINEPRLPSLFGLRKAMQAEIPIWTANDINIDNTLCGIAGSPTYVVDTFSPNHEIENEILNGEPEEQAKIVIDKLMKIIYKKG</sequence>
<accession>B8I2G7</accession>
<dbReference type="eggNOG" id="COG2086">
    <property type="taxonomic scope" value="Bacteria"/>
</dbReference>
<evidence type="ECO:0000259" key="2">
    <source>
        <dbReference type="SMART" id="SM00893"/>
    </source>
</evidence>
<name>B8I2G7_RUMCH</name>
<evidence type="ECO:0000313" key="4">
    <source>
        <dbReference type="Proteomes" id="UP000001349"/>
    </source>
</evidence>
<reference evidence="3 4" key="1">
    <citation type="submission" date="2009-01" db="EMBL/GenBank/DDBJ databases">
        <title>Complete sequence of Clostridium cellulolyticum H10.</title>
        <authorList>
            <consortium name="US DOE Joint Genome Institute"/>
            <person name="Lucas S."/>
            <person name="Copeland A."/>
            <person name="Lapidus A."/>
            <person name="Glavina del Rio T."/>
            <person name="Dalin E."/>
            <person name="Tice H."/>
            <person name="Bruce D."/>
            <person name="Goodwin L."/>
            <person name="Pitluck S."/>
            <person name="Chertkov O."/>
            <person name="Saunders E."/>
            <person name="Brettin T."/>
            <person name="Detter J.C."/>
            <person name="Han C."/>
            <person name="Larimer F."/>
            <person name="Land M."/>
            <person name="Hauser L."/>
            <person name="Kyrpides N."/>
            <person name="Ivanova N."/>
            <person name="Zhou J."/>
            <person name="Richardson P."/>
        </authorList>
    </citation>
    <scope>NUCLEOTIDE SEQUENCE [LARGE SCALE GENOMIC DNA]</scope>
    <source>
        <strain evidence="4">ATCC 35319 / DSM 5812 / JCM 6584 / H10</strain>
    </source>
</reference>